<comment type="caution">
    <text evidence="1">The sequence shown here is derived from an EMBL/GenBank/DDBJ whole genome shotgun (WGS) entry which is preliminary data.</text>
</comment>
<evidence type="ECO:0000313" key="1">
    <source>
        <dbReference type="EMBL" id="KRR21683.1"/>
    </source>
</evidence>
<evidence type="ECO:0008006" key="3">
    <source>
        <dbReference type="Google" id="ProtNLM"/>
    </source>
</evidence>
<keyword evidence="2" id="KW-1185">Reference proteome</keyword>
<dbReference type="Gene3D" id="3.40.1350.10">
    <property type="match status" value="1"/>
</dbReference>
<evidence type="ECO:0000313" key="2">
    <source>
        <dbReference type="Proteomes" id="UP000052023"/>
    </source>
</evidence>
<protein>
    <recommendedName>
        <fullName evidence="3">VRR-NUC domain-containing protein</fullName>
    </recommendedName>
</protein>
<dbReference type="InterPro" id="IPR011856">
    <property type="entry name" value="tRNA_endonuc-like_dom_sf"/>
</dbReference>
<dbReference type="OrthoDB" id="8233990at2"/>
<proteinExistence type="predicted"/>
<dbReference type="EMBL" id="LLYA01000170">
    <property type="protein sequence ID" value="KRR21683.1"/>
    <property type="molecule type" value="Genomic_DNA"/>
</dbReference>
<dbReference type="GO" id="GO:0003676">
    <property type="term" value="F:nucleic acid binding"/>
    <property type="evidence" value="ECO:0007669"/>
    <property type="project" value="InterPro"/>
</dbReference>
<name>A0A0R3MVG9_9BRAD</name>
<sequence>METRIVNNIPEWRYQAAVIARLHAMEDEGLPIACAGDMNRAKRSRRERMEAKVTGLTAGEPDVRVYMTRARLLSFELKTPKGSRSKAQRDRHKLLAALGFEIITIKATTPEELADLVEAEVRARL</sequence>
<dbReference type="AlphaFoldDB" id="A0A0R3MVG9"/>
<reference evidence="1 2" key="1">
    <citation type="submission" date="2014-03" db="EMBL/GenBank/DDBJ databases">
        <title>Bradyrhizobium valentinum sp. nov., isolated from effective nodules of Lupinus mariae-josephae, a lupine endemic of basic-lime soils in Eastern Spain.</title>
        <authorList>
            <person name="Duran D."/>
            <person name="Rey L."/>
            <person name="Navarro A."/>
            <person name="Busquets A."/>
            <person name="Imperial J."/>
            <person name="Ruiz-Argueso T."/>
        </authorList>
    </citation>
    <scope>NUCLEOTIDE SEQUENCE [LARGE SCALE GENOMIC DNA]</scope>
    <source>
        <strain evidence="1 2">Ro19</strain>
    </source>
</reference>
<accession>A0A0R3MVG9</accession>
<dbReference type="RefSeq" id="WP_057845583.1">
    <property type="nucleotide sequence ID" value="NZ_LLYA01000170.1"/>
</dbReference>
<organism evidence="1 2">
    <name type="scientific">Bradyrhizobium retamae</name>
    <dbReference type="NCBI Taxonomy" id="1300035"/>
    <lineage>
        <taxon>Bacteria</taxon>
        <taxon>Pseudomonadati</taxon>
        <taxon>Pseudomonadota</taxon>
        <taxon>Alphaproteobacteria</taxon>
        <taxon>Hyphomicrobiales</taxon>
        <taxon>Nitrobacteraceae</taxon>
        <taxon>Bradyrhizobium</taxon>
    </lineage>
</organism>
<dbReference type="Proteomes" id="UP000052023">
    <property type="component" value="Unassembled WGS sequence"/>
</dbReference>
<gene>
    <name evidence="1" type="ORF">CQ13_06430</name>
</gene>